<dbReference type="InterPro" id="IPR029510">
    <property type="entry name" value="Ald_DH_CS_GLU"/>
</dbReference>
<dbReference type="OrthoDB" id="6882680at2"/>
<dbReference type="Proteomes" id="UP000317378">
    <property type="component" value="Unassembled WGS sequence"/>
</dbReference>
<evidence type="ECO:0000313" key="6">
    <source>
        <dbReference type="EMBL" id="TPQ19229.1"/>
    </source>
</evidence>
<keyword evidence="7" id="KW-1185">Reference proteome</keyword>
<dbReference type="FunFam" id="3.40.605.10:FF:000007">
    <property type="entry name" value="NAD/NADP-dependent betaine aldehyde dehydrogenase"/>
    <property type="match status" value="1"/>
</dbReference>
<protein>
    <submittedName>
        <fullName evidence="6">Aldehyde dehydrogenase family protein</fullName>
    </submittedName>
</protein>
<dbReference type="GO" id="GO:0016620">
    <property type="term" value="F:oxidoreductase activity, acting on the aldehyde or oxo group of donors, NAD or NADP as acceptor"/>
    <property type="evidence" value="ECO:0007669"/>
    <property type="project" value="InterPro"/>
</dbReference>
<dbReference type="PANTHER" id="PTHR42804:SF1">
    <property type="entry name" value="ALDEHYDE DEHYDROGENASE-RELATED"/>
    <property type="match status" value="1"/>
</dbReference>
<accession>A0A505DK84</accession>
<dbReference type="InterPro" id="IPR016161">
    <property type="entry name" value="Ald_DH/histidinol_DH"/>
</dbReference>
<gene>
    <name evidence="6" type="ORF">FGD71_027225</name>
</gene>
<evidence type="ECO:0000256" key="4">
    <source>
        <dbReference type="RuleBase" id="RU003345"/>
    </source>
</evidence>
<dbReference type="CDD" id="cd07138">
    <property type="entry name" value="ALDH_CddD_SSP0762"/>
    <property type="match status" value="1"/>
</dbReference>
<comment type="caution">
    <text evidence="6">The sequence shown here is derived from an EMBL/GenBank/DDBJ whole genome shotgun (WGS) entry which is preliminary data.</text>
</comment>
<name>A0A505DK84_9ACTN</name>
<evidence type="ECO:0000256" key="3">
    <source>
        <dbReference type="PROSITE-ProRule" id="PRU10007"/>
    </source>
</evidence>
<evidence type="ECO:0000313" key="7">
    <source>
        <dbReference type="Proteomes" id="UP000317378"/>
    </source>
</evidence>
<dbReference type="AlphaFoldDB" id="A0A505DK84"/>
<dbReference type="PANTHER" id="PTHR42804">
    <property type="entry name" value="ALDEHYDE DEHYDROGENASE"/>
    <property type="match status" value="1"/>
</dbReference>
<dbReference type="Gene3D" id="3.40.605.10">
    <property type="entry name" value="Aldehyde Dehydrogenase, Chain A, domain 1"/>
    <property type="match status" value="1"/>
</dbReference>
<dbReference type="EMBL" id="VCHX02000163">
    <property type="protein sequence ID" value="TPQ19229.1"/>
    <property type="molecule type" value="Genomic_DNA"/>
</dbReference>
<dbReference type="SUPFAM" id="SSF53720">
    <property type="entry name" value="ALDH-like"/>
    <property type="match status" value="1"/>
</dbReference>
<organism evidence="6 7">
    <name type="scientific">Streptomyces sporangiiformans</name>
    <dbReference type="NCBI Taxonomy" id="2315329"/>
    <lineage>
        <taxon>Bacteria</taxon>
        <taxon>Bacillati</taxon>
        <taxon>Actinomycetota</taxon>
        <taxon>Actinomycetes</taxon>
        <taxon>Kitasatosporales</taxon>
        <taxon>Streptomycetaceae</taxon>
        <taxon>Streptomyces</taxon>
    </lineage>
</organism>
<feature type="active site" evidence="3">
    <location>
        <position position="245"/>
    </location>
</feature>
<dbReference type="InterPro" id="IPR016162">
    <property type="entry name" value="Ald_DH_N"/>
</dbReference>
<feature type="domain" description="Aldehyde dehydrogenase" evidence="5">
    <location>
        <begin position="13"/>
        <end position="462"/>
    </location>
</feature>
<dbReference type="PROSITE" id="PS00687">
    <property type="entry name" value="ALDEHYDE_DEHYDR_GLU"/>
    <property type="match status" value="1"/>
</dbReference>
<dbReference type="InterPro" id="IPR015590">
    <property type="entry name" value="Aldehyde_DH_dom"/>
</dbReference>
<proteinExistence type="inferred from homology"/>
<evidence type="ECO:0000259" key="5">
    <source>
        <dbReference type="Pfam" id="PF00171"/>
    </source>
</evidence>
<dbReference type="InterPro" id="IPR016163">
    <property type="entry name" value="Ald_DH_C"/>
</dbReference>
<dbReference type="Pfam" id="PF00171">
    <property type="entry name" value="Aldedh"/>
    <property type="match status" value="1"/>
</dbReference>
<reference evidence="6 7" key="1">
    <citation type="submission" date="2019-06" db="EMBL/GenBank/DDBJ databases">
        <title>Streptomyces sporangiiformans sp. nov., a novel actinomycete isolated from soil in Mount Song.</title>
        <authorList>
            <person name="Han L."/>
        </authorList>
    </citation>
    <scope>NUCLEOTIDE SEQUENCE [LARGE SCALE GENOMIC DNA]</scope>
    <source>
        <strain evidence="6 7">NEAU-SSA 1</strain>
    </source>
</reference>
<dbReference type="FunFam" id="3.40.605.10:FF:000026">
    <property type="entry name" value="Aldehyde dehydrogenase, putative"/>
    <property type="match status" value="1"/>
</dbReference>
<sequence length="465" mass="48553">MTDIKCHYINGRWCPPTTADRIPVIDPATHLVVGSAPAGGAADVDAAVAAARSAFPGWAATPRAERARLLGALGELLRSHAGELARLIETEMGAPEAFALSEHVGTPIAIIDDYVAGLAHEPDEERIGNSLVTREPIGVVAAILPWNYPLYQLVAKIVPALAAGCTVVAKPAELTPLATCRFTELLDEVGIPAGVFNLVFGTGPVVGDAMSRHPDVDMVSFTGSTLAGALVGQAAAATVKRVALELGGKSASLVTPDADLEQAVTATVRSCMTNSGQCCNAWTRLITPRSARDTVARIAARVAAEIQPELGPLVSPDQYNRVQSHIAAGLDAGAALITGGLGHPDDRPDGNYAKVTVFGDVSPEMTIAQEEIFGPVLVILSYDTLDEAITLANDSRYGLHGGVWAATTESGLAIARRLRTGQVDVNGAEFNIAAPFGGYKQSGNGRELGRYGLEEFLETKAIQLA</sequence>
<comment type="similarity">
    <text evidence="1 4">Belongs to the aldehyde dehydrogenase family.</text>
</comment>
<evidence type="ECO:0000256" key="1">
    <source>
        <dbReference type="ARBA" id="ARBA00009986"/>
    </source>
</evidence>
<dbReference type="Gene3D" id="3.40.309.10">
    <property type="entry name" value="Aldehyde Dehydrogenase, Chain A, domain 2"/>
    <property type="match status" value="1"/>
</dbReference>
<evidence type="ECO:0000256" key="2">
    <source>
        <dbReference type="ARBA" id="ARBA00023002"/>
    </source>
</evidence>
<keyword evidence="2 4" id="KW-0560">Oxidoreductase</keyword>